<protein>
    <submittedName>
        <fullName evidence="1">Uncharacterized protein</fullName>
    </submittedName>
</protein>
<comment type="caution">
    <text evidence="1">The sequence shown here is derived from an EMBL/GenBank/DDBJ whole genome shotgun (WGS) entry which is preliminary data.</text>
</comment>
<gene>
    <name evidence="1" type="ORF">CDL15_Pgr022062</name>
</gene>
<organism evidence="1 2">
    <name type="scientific">Punica granatum</name>
    <name type="common">Pomegranate</name>
    <dbReference type="NCBI Taxonomy" id="22663"/>
    <lineage>
        <taxon>Eukaryota</taxon>
        <taxon>Viridiplantae</taxon>
        <taxon>Streptophyta</taxon>
        <taxon>Embryophyta</taxon>
        <taxon>Tracheophyta</taxon>
        <taxon>Spermatophyta</taxon>
        <taxon>Magnoliopsida</taxon>
        <taxon>eudicotyledons</taxon>
        <taxon>Gunneridae</taxon>
        <taxon>Pentapetalae</taxon>
        <taxon>rosids</taxon>
        <taxon>malvids</taxon>
        <taxon>Myrtales</taxon>
        <taxon>Lythraceae</taxon>
        <taxon>Punica</taxon>
    </lineage>
</organism>
<dbReference type="EMBL" id="MTKT01006103">
    <property type="protein sequence ID" value="OWM63317.1"/>
    <property type="molecule type" value="Genomic_DNA"/>
</dbReference>
<dbReference type="Proteomes" id="UP000197138">
    <property type="component" value="Unassembled WGS sequence"/>
</dbReference>
<accession>A0A218VS12</accession>
<proteinExistence type="predicted"/>
<evidence type="ECO:0000313" key="2">
    <source>
        <dbReference type="Proteomes" id="UP000197138"/>
    </source>
</evidence>
<evidence type="ECO:0000313" key="1">
    <source>
        <dbReference type="EMBL" id="OWM63317.1"/>
    </source>
</evidence>
<name>A0A218VS12_PUNGR</name>
<reference evidence="2" key="1">
    <citation type="journal article" date="2017" name="Plant J.">
        <title>The pomegranate (Punica granatum L.) genome and the genomics of punicalagin biosynthesis.</title>
        <authorList>
            <person name="Qin G."/>
            <person name="Xu C."/>
            <person name="Ming R."/>
            <person name="Tang H."/>
            <person name="Guyot R."/>
            <person name="Kramer E.M."/>
            <person name="Hu Y."/>
            <person name="Yi X."/>
            <person name="Qi Y."/>
            <person name="Xu X."/>
            <person name="Gao Z."/>
            <person name="Pan H."/>
            <person name="Jian J."/>
            <person name="Tian Y."/>
            <person name="Yue Z."/>
            <person name="Xu Y."/>
        </authorList>
    </citation>
    <scope>NUCLEOTIDE SEQUENCE [LARGE SCALE GENOMIC DNA]</scope>
    <source>
        <strain evidence="2">cv. Dabenzi</strain>
    </source>
</reference>
<dbReference type="AlphaFoldDB" id="A0A218VS12"/>
<sequence>MEPKDVSFPPWDSTVMRLPPPLHVANIRPSIPSTVEPFIDEWTGPVRVQWVALIIHLPPFTQITASQDNPIPLIPFLPIQSSNFIGGLLDLGDSTPRLTTGNLIPPNGALG</sequence>